<dbReference type="Proteomes" id="UP000267268">
    <property type="component" value="Chromosome 1"/>
</dbReference>
<feature type="domain" description="Glycoside hydrolase family 5" evidence="5">
    <location>
        <begin position="264"/>
        <end position="516"/>
    </location>
</feature>
<dbReference type="InterPro" id="IPR001547">
    <property type="entry name" value="Glyco_hydro_5"/>
</dbReference>
<evidence type="ECO:0000259" key="5">
    <source>
        <dbReference type="Pfam" id="PF00150"/>
    </source>
</evidence>
<sequence>MKTMNIISILLLFLGVLGCSSNETPNIPTATNGKLSLNVTINKEVTEVANGRTLEEDVTVDILDSDGKVAVSYASISAIPEEIELATGVYTTVAKSTSASLTGFDTPQYGGVSESYSISTDALTAEMLDCTLQNTKVTVAYSDVIKNQYTTYSTNVTSDFGELTFEKDETRAGYYRATGNLTIVATIGDNGQTVESVISDIQPTTLYKVTIAIEEGTGKVIISVDESVLDGGNKDIVITPVEGEARPDYNTSIGFFTKNGKLYDPNGMEFVARGVNNAHFWFDNGGRDLALNALSAINANSSNMVRLVWQTDYNASNWENEEETVRLRKMINTCIANGMVPMIEMHDATGGENKEQIDAIVAYYTRPDILSVMKEFESILLINIANEWSGKDAVYRDTYTEAVTNLRNAGIMHTLVIDASGWGQDIQHVFDYGQNIIDSDPLKNILFSVHMYQSFRTEQSITAALEKAVELKLPLVVGEFGFKHGDPAVDIPFEHILSECERLEIGWLAWSWKGNSGGVEYLDLVEEWDGSKVTQWGTDIITGPYGLQNTAKKVSVLK</sequence>
<keyword evidence="2 3" id="KW-0326">Glycosidase</keyword>
<dbReference type="InterPro" id="IPR017853">
    <property type="entry name" value="GH"/>
</dbReference>
<keyword evidence="7" id="KW-1185">Reference proteome</keyword>
<gene>
    <name evidence="6" type="ORF">EI427_17620</name>
</gene>
<dbReference type="Pfam" id="PF14900">
    <property type="entry name" value="DUF4493"/>
    <property type="match status" value="1"/>
</dbReference>
<dbReference type="EMBL" id="CP034562">
    <property type="protein sequence ID" value="AZQ63976.1"/>
    <property type="molecule type" value="Genomic_DNA"/>
</dbReference>
<protein>
    <submittedName>
        <fullName evidence="6">DUF4493 domain-containing protein</fullName>
    </submittedName>
</protein>
<dbReference type="OrthoDB" id="9800925at2"/>
<dbReference type="PROSITE" id="PS51257">
    <property type="entry name" value="PROKAR_LIPOPROTEIN"/>
    <property type="match status" value="1"/>
</dbReference>
<keyword evidence="4" id="KW-0732">Signal</keyword>
<comment type="similarity">
    <text evidence="3">Belongs to the glycosyl hydrolase 5 (cellulase A) family.</text>
</comment>
<dbReference type="SUPFAM" id="SSF51445">
    <property type="entry name" value="(Trans)glycosidases"/>
    <property type="match status" value="1"/>
</dbReference>
<dbReference type="GO" id="GO:0004553">
    <property type="term" value="F:hydrolase activity, hydrolyzing O-glycosyl compounds"/>
    <property type="evidence" value="ECO:0007669"/>
    <property type="project" value="InterPro"/>
</dbReference>
<evidence type="ECO:0000313" key="6">
    <source>
        <dbReference type="EMBL" id="AZQ63976.1"/>
    </source>
</evidence>
<accession>A0A3Q9FNP9</accession>
<feature type="signal peptide" evidence="4">
    <location>
        <begin position="1"/>
        <end position="21"/>
    </location>
</feature>
<dbReference type="GO" id="GO:0009251">
    <property type="term" value="P:glucan catabolic process"/>
    <property type="evidence" value="ECO:0007669"/>
    <property type="project" value="TreeGrafter"/>
</dbReference>
<evidence type="ECO:0000313" key="7">
    <source>
        <dbReference type="Proteomes" id="UP000267268"/>
    </source>
</evidence>
<dbReference type="Pfam" id="PF00150">
    <property type="entry name" value="Cellulase"/>
    <property type="match status" value="1"/>
</dbReference>
<evidence type="ECO:0000256" key="3">
    <source>
        <dbReference type="RuleBase" id="RU361153"/>
    </source>
</evidence>
<evidence type="ECO:0000256" key="1">
    <source>
        <dbReference type="ARBA" id="ARBA00022801"/>
    </source>
</evidence>
<dbReference type="InterPro" id="IPR027840">
    <property type="entry name" value="DUF4493"/>
</dbReference>
<evidence type="ECO:0000256" key="2">
    <source>
        <dbReference type="ARBA" id="ARBA00023295"/>
    </source>
</evidence>
<keyword evidence="1 3" id="KW-0378">Hydrolase</keyword>
<dbReference type="PANTHER" id="PTHR34142">
    <property type="entry name" value="ENDO-BETA-1,4-GLUCANASE A"/>
    <property type="match status" value="1"/>
</dbReference>
<dbReference type="AlphaFoldDB" id="A0A3Q9FNP9"/>
<dbReference type="PANTHER" id="PTHR34142:SF1">
    <property type="entry name" value="GLYCOSIDE HYDROLASE FAMILY 5 DOMAIN-CONTAINING PROTEIN"/>
    <property type="match status" value="1"/>
</dbReference>
<reference evidence="6 7" key="1">
    <citation type="submission" date="2018-12" db="EMBL/GenBank/DDBJ databases">
        <title>Flammeovirga pectinis sp. nov., isolated from the gut of the Korean scallop, Patinopecten yessoensis.</title>
        <authorList>
            <person name="Bae J.-W."/>
            <person name="Jeong Y.-S."/>
            <person name="Kang W."/>
        </authorList>
    </citation>
    <scope>NUCLEOTIDE SEQUENCE [LARGE SCALE GENOMIC DNA]</scope>
    <source>
        <strain evidence="6 7">L12M1</strain>
    </source>
</reference>
<dbReference type="Gene3D" id="3.20.20.80">
    <property type="entry name" value="Glycosidases"/>
    <property type="match status" value="1"/>
</dbReference>
<feature type="chain" id="PRO_5018534777" evidence="4">
    <location>
        <begin position="22"/>
        <end position="558"/>
    </location>
</feature>
<name>A0A3Q9FNP9_9BACT</name>
<proteinExistence type="inferred from homology"/>
<organism evidence="6 7">
    <name type="scientific">Flammeovirga pectinis</name>
    <dbReference type="NCBI Taxonomy" id="2494373"/>
    <lineage>
        <taxon>Bacteria</taxon>
        <taxon>Pseudomonadati</taxon>
        <taxon>Bacteroidota</taxon>
        <taxon>Cytophagia</taxon>
        <taxon>Cytophagales</taxon>
        <taxon>Flammeovirgaceae</taxon>
        <taxon>Flammeovirga</taxon>
    </lineage>
</organism>
<dbReference type="KEGG" id="fll:EI427_17620"/>
<evidence type="ECO:0000256" key="4">
    <source>
        <dbReference type="SAM" id="SignalP"/>
    </source>
</evidence>